<accession>A0A843W3V4</accession>
<comment type="caution">
    <text evidence="1">The sequence shown here is derived from an EMBL/GenBank/DDBJ whole genome shotgun (WGS) entry which is preliminary data.</text>
</comment>
<keyword evidence="2" id="KW-1185">Reference proteome</keyword>
<dbReference type="Proteomes" id="UP000652761">
    <property type="component" value="Unassembled WGS sequence"/>
</dbReference>
<name>A0A843W3V4_COLES</name>
<dbReference type="AlphaFoldDB" id="A0A843W3V4"/>
<evidence type="ECO:0000313" key="1">
    <source>
        <dbReference type="EMBL" id="MQM04522.1"/>
    </source>
</evidence>
<gene>
    <name evidence="1" type="ORF">Taro_037322</name>
</gene>
<proteinExistence type="predicted"/>
<protein>
    <submittedName>
        <fullName evidence="1">Uncharacterized protein</fullName>
    </submittedName>
</protein>
<sequence>MDRAIEDSGRNCLVTKAGVFNSFLVTPEGGLEAREAEDTEELVHSDSEREDIFTEHQDNAEFALAMCPTEPYLSDGREIKVGTKQFQAAEALFTYVIATNPIDAQVKSMKKCHVNQLGLNHLSGYLSFTGDELCSNVRQDDQEIHAN</sequence>
<evidence type="ECO:0000313" key="2">
    <source>
        <dbReference type="Proteomes" id="UP000652761"/>
    </source>
</evidence>
<dbReference type="EMBL" id="NMUH01003234">
    <property type="protein sequence ID" value="MQM04522.1"/>
    <property type="molecule type" value="Genomic_DNA"/>
</dbReference>
<organism evidence="1 2">
    <name type="scientific">Colocasia esculenta</name>
    <name type="common">Wild taro</name>
    <name type="synonym">Arum esculentum</name>
    <dbReference type="NCBI Taxonomy" id="4460"/>
    <lineage>
        <taxon>Eukaryota</taxon>
        <taxon>Viridiplantae</taxon>
        <taxon>Streptophyta</taxon>
        <taxon>Embryophyta</taxon>
        <taxon>Tracheophyta</taxon>
        <taxon>Spermatophyta</taxon>
        <taxon>Magnoliopsida</taxon>
        <taxon>Liliopsida</taxon>
        <taxon>Araceae</taxon>
        <taxon>Aroideae</taxon>
        <taxon>Colocasieae</taxon>
        <taxon>Colocasia</taxon>
    </lineage>
</organism>
<reference evidence="1" key="1">
    <citation type="submission" date="2017-07" db="EMBL/GenBank/DDBJ databases">
        <title>Taro Niue Genome Assembly and Annotation.</title>
        <authorList>
            <person name="Atibalentja N."/>
            <person name="Keating K."/>
            <person name="Fields C.J."/>
        </authorList>
    </citation>
    <scope>NUCLEOTIDE SEQUENCE</scope>
    <source>
        <strain evidence="1">Niue_2</strain>
        <tissue evidence="1">Leaf</tissue>
    </source>
</reference>